<feature type="domain" description="Ketoreductase" evidence="3">
    <location>
        <begin position="7"/>
        <end position="199"/>
    </location>
</feature>
<comment type="caution">
    <text evidence="4">The sequence shown here is derived from an EMBL/GenBank/DDBJ whole genome shotgun (WGS) entry which is preliminary data.</text>
</comment>
<dbReference type="RefSeq" id="WP_344657228.1">
    <property type="nucleotide sequence ID" value="NZ_BAAAQM010000012.1"/>
</dbReference>
<sequence length="279" mass="29140">MGVLDGKVAIVTGSARGIGRATADLLASQGAGVLINDLDADVAAETAAEIAKAHGGDTAVFGGDLTAEGVPEALVAKAVDSFGKIDILVNNAGYTLDKPIHLMTDDWFQRMLDIHTVVPFRTIRAAAPYFRDPAKQEREQGVEVFRKIVNISSVSGTMGNAGQANYSAAKSAVVGLTKTLAKEWGQFKVNVNAVAFGHIETRLTAAKTDDNTMTIGGETVQLGIPEAMVGATSFLIPLGRPGTPEEAAGGVFFLCSPWSNYVSGQVLNVTGGQWIGMMS</sequence>
<dbReference type="EMBL" id="BAAAQM010000012">
    <property type="protein sequence ID" value="GAA1966898.1"/>
    <property type="molecule type" value="Genomic_DNA"/>
</dbReference>
<dbReference type="PANTHER" id="PTHR42760:SF133">
    <property type="entry name" value="3-OXOACYL-[ACYL-CARRIER-PROTEIN] REDUCTASE"/>
    <property type="match status" value="1"/>
</dbReference>
<dbReference type="PROSITE" id="PS00061">
    <property type="entry name" value="ADH_SHORT"/>
    <property type="match status" value="1"/>
</dbReference>
<dbReference type="InterPro" id="IPR020904">
    <property type="entry name" value="Sc_DH/Rdtase_CS"/>
</dbReference>
<dbReference type="Gene3D" id="3.40.50.720">
    <property type="entry name" value="NAD(P)-binding Rossmann-like Domain"/>
    <property type="match status" value="1"/>
</dbReference>
<dbReference type="PANTHER" id="PTHR42760">
    <property type="entry name" value="SHORT-CHAIN DEHYDROGENASES/REDUCTASES FAMILY MEMBER"/>
    <property type="match status" value="1"/>
</dbReference>
<name>A0ABP5CPT7_9ACTN</name>
<comment type="similarity">
    <text evidence="1">Belongs to the short-chain dehydrogenases/reductases (SDR) family.</text>
</comment>
<keyword evidence="2" id="KW-0560">Oxidoreductase</keyword>
<keyword evidence="5" id="KW-1185">Reference proteome</keyword>
<dbReference type="PRINTS" id="PR00081">
    <property type="entry name" value="GDHRDH"/>
</dbReference>
<evidence type="ECO:0000256" key="2">
    <source>
        <dbReference type="ARBA" id="ARBA00023002"/>
    </source>
</evidence>
<dbReference type="InterPro" id="IPR057326">
    <property type="entry name" value="KR_dom"/>
</dbReference>
<gene>
    <name evidence="4" type="primary">fabG_3</name>
    <name evidence="4" type="ORF">GCM10009838_26000</name>
</gene>
<dbReference type="SMART" id="SM00822">
    <property type="entry name" value="PKS_KR"/>
    <property type="match status" value="1"/>
</dbReference>
<protein>
    <submittedName>
        <fullName evidence="4">3-oxoacyl-[acyl-carrier-protein] reductase</fullName>
    </submittedName>
</protein>
<dbReference type="SUPFAM" id="SSF51735">
    <property type="entry name" value="NAD(P)-binding Rossmann-fold domains"/>
    <property type="match status" value="1"/>
</dbReference>
<proteinExistence type="inferred from homology"/>
<dbReference type="Proteomes" id="UP001499854">
    <property type="component" value="Unassembled WGS sequence"/>
</dbReference>
<dbReference type="Pfam" id="PF13561">
    <property type="entry name" value="adh_short_C2"/>
    <property type="match status" value="1"/>
</dbReference>
<organism evidence="4 5">
    <name type="scientific">Catenulispora subtropica</name>
    <dbReference type="NCBI Taxonomy" id="450798"/>
    <lineage>
        <taxon>Bacteria</taxon>
        <taxon>Bacillati</taxon>
        <taxon>Actinomycetota</taxon>
        <taxon>Actinomycetes</taxon>
        <taxon>Catenulisporales</taxon>
        <taxon>Catenulisporaceae</taxon>
        <taxon>Catenulispora</taxon>
    </lineage>
</organism>
<evidence type="ECO:0000259" key="3">
    <source>
        <dbReference type="SMART" id="SM00822"/>
    </source>
</evidence>
<evidence type="ECO:0000313" key="4">
    <source>
        <dbReference type="EMBL" id="GAA1966898.1"/>
    </source>
</evidence>
<evidence type="ECO:0000256" key="1">
    <source>
        <dbReference type="ARBA" id="ARBA00006484"/>
    </source>
</evidence>
<accession>A0ABP5CPT7</accession>
<reference evidence="5" key="1">
    <citation type="journal article" date="2019" name="Int. J. Syst. Evol. Microbiol.">
        <title>The Global Catalogue of Microorganisms (GCM) 10K type strain sequencing project: providing services to taxonomists for standard genome sequencing and annotation.</title>
        <authorList>
            <consortium name="The Broad Institute Genomics Platform"/>
            <consortium name="The Broad Institute Genome Sequencing Center for Infectious Disease"/>
            <person name="Wu L."/>
            <person name="Ma J."/>
        </authorList>
    </citation>
    <scope>NUCLEOTIDE SEQUENCE [LARGE SCALE GENOMIC DNA]</scope>
    <source>
        <strain evidence="5">JCM 16013</strain>
    </source>
</reference>
<dbReference type="InterPro" id="IPR002347">
    <property type="entry name" value="SDR_fam"/>
</dbReference>
<evidence type="ECO:0000313" key="5">
    <source>
        <dbReference type="Proteomes" id="UP001499854"/>
    </source>
</evidence>
<dbReference type="PRINTS" id="PR00080">
    <property type="entry name" value="SDRFAMILY"/>
</dbReference>
<dbReference type="InterPro" id="IPR036291">
    <property type="entry name" value="NAD(P)-bd_dom_sf"/>
</dbReference>